<dbReference type="Pfam" id="PF24764">
    <property type="entry name" value="rva_4"/>
    <property type="match status" value="1"/>
</dbReference>
<reference evidence="3" key="1">
    <citation type="submission" date="2025-08" db="UniProtKB">
        <authorList>
            <consortium name="RefSeq"/>
        </authorList>
    </citation>
    <scope>IDENTIFICATION</scope>
    <source>
        <strain evidence="3">Tuebingen</strain>
        <tissue evidence="3">Fibroblasts and whole tissue</tissue>
    </source>
</reference>
<dbReference type="PANTHER" id="PTHR46791:SF4">
    <property type="match status" value="1"/>
</dbReference>
<dbReference type="Proteomes" id="UP000000437">
    <property type="component" value="Chromosome 13"/>
</dbReference>
<dbReference type="GO" id="GO:0003676">
    <property type="term" value="F:nucleic acid binding"/>
    <property type="evidence" value="ECO:0007669"/>
    <property type="project" value="InterPro"/>
</dbReference>
<evidence type="ECO:0000313" key="2">
    <source>
        <dbReference type="Proteomes" id="UP000000437"/>
    </source>
</evidence>
<feature type="domain" description="Integrase catalytic" evidence="1">
    <location>
        <begin position="264"/>
        <end position="445"/>
    </location>
</feature>
<dbReference type="SUPFAM" id="SSF53098">
    <property type="entry name" value="Ribonuclease H-like"/>
    <property type="match status" value="1"/>
</dbReference>
<dbReference type="KEGG" id="dre:101883107"/>
<protein>
    <recommendedName>
        <fullName evidence="1">Integrase catalytic domain-containing protein</fullName>
    </recommendedName>
</protein>
<dbReference type="AlphaFoldDB" id="A0A8M2B3G4"/>
<keyword evidence="2" id="KW-1185">Reference proteome</keyword>
<dbReference type="GO" id="GO:0015074">
    <property type="term" value="P:DNA integration"/>
    <property type="evidence" value="ECO:0007669"/>
    <property type="project" value="InterPro"/>
</dbReference>
<dbReference type="InterPro" id="IPR036397">
    <property type="entry name" value="RNaseH_sf"/>
</dbReference>
<dbReference type="GeneID" id="101883107"/>
<dbReference type="PANTHER" id="PTHR46791">
    <property type="entry name" value="EXPRESSED PROTEIN"/>
    <property type="match status" value="1"/>
</dbReference>
<accession>A0A8M2B3G4</accession>
<name>A0A8M2B3G4_DANRE</name>
<dbReference type="Gene3D" id="3.30.420.10">
    <property type="entry name" value="Ribonuclease H-like superfamily/Ribonuclease H"/>
    <property type="match status" value="1"/>
</dbReference>
<sequence>MWMCVTFQCERKACQFKRKALSDLFLEQINMNFRVILLTVAFVGALFTCANCNEDDIVDFFNIVLHCLTRIQQEPRESLCRDLDNHANTIYSLLSVVRNGNPQSRECILILETLYRTLRQITSLEIGRGASAGAVPPPTSRTGHRGRPRYDISHEQLCHCLRLGFNWQGIASLLAIDRRTLFQHRQRLGIRPLEFAELSNNELNTLVREILQRTPNAGETYILGSLRSRSIHIQRRRVRQSLHEIDPIGRSLRRRRAVRRRIYSVQTPNQLWHIDGNHKLVRWRLVFHECVDGYSRCIVYLECLNNNRALSVLSLFQEGVQNFGLPSRVRCDHGMENTEVARYMLNRRGLNRGSVITGRSVHNQRIERLWAELNRVVSYYYSDLFTFMEDHGILDSLCELHVFCLHFIYLPRIQRAVREFREMWNNHGLSSERGQTPLQLWHRGVVSHIGINNTAISGVFESDDHWDVNENRPIPELQSRNNIVVPENIYHPNDTTMENILETFNPLQDDGNHGIDLFLALVQLLVRQQVETQ</sequence>
<evidence type="ECO:0000259" key="1">
    <source>
        <dbReference type="PROSITE" id="PS50994"/>
    </source>
</evidence>
<gene>
    <name evidence="3" type="primary">LOC101883107</name>
</gene>
<dbReference type="PROSITE" id="PS50994">
    <property type="entry name" value="INTEGRASE"/>
    <property type="match status" value="1"/>
</dbReference>
<dbReference type="InterPro" id="IPR012337">
    <property type="entry name" value="RNaseH-like_sf"/>
</dbReference>
<dbReference type="OrthoDB" id="2686689at2759"/>
<dbReference type="InterPro" id="IPR001584">
    <property type="entry name" value="Integrase_cat-core"/>
</dbReference>
<dbReference type="RefSeq" id="XP_005156758.1">
    <property type="nucleotide sequence ID" value="XM_005156701.6"/>
</dbReference>
<organism evidence="2 3">
    <name type="scientific">Danio rerio</name>
    <name type="common">Zebrafish</name>
    <name type="synonym">Brachydanio rerio</name>
    <dbReference type="NCBI Taxonomy" id="7955"/>
    <lineage>
        <taxon>Eukaryota</taxon>
        <taxon>Metazoa</taxon>
        <taxon>Chordata</taxon>
        <taxon>Craniata</taxon>
        <taxon>Vertebrata</taxon>
        <taxon>Euteleostomi</taxon>
        <taxon>Actinopterygii</taxon>
        <taxon>Neopterygii</taxon>
        <taxon>Teleostei</taxon>
        <taxon>Ostariophysi</taxon>
        <taxon>Cypriniformes</taxon>
        <taxon>Danionidae</taxon>
        <taxon>Danioninae</taxon>
        <taxon>Danio</taxon>
    </lineage>
</organism>
<proteinExistence type="predicted"/>
<dbReference type="InterPro" id="IPR058913">
    <property type="entry name" value="Integrase_dom_put"/>
</dbReference>
<evidence type="ECO:0000313" key="3">
    <source>
        <dbReference type="RefSeq" id="XP_005156758.1"/>
    </source>
</evidence>